<protein>
    <submittedName>
        <fullName evidence="1">Uncharacterized protein</fullName>
    </submittedName>
</protein>
<dbReference type="EMBL" id="CABQ01000322">
    <property type="protein sequence ID" value="CBI09118.1"/>
    <property type="molecule type" value="Genomic_DNA"/>
</dbReference>
<comment type="caution">
    <text evidence="1">The sequence shown here is derived from an EMBL/GenBank/DDBJ whole genome shotgun (WGS) entry which is preliminary data.</text>
</comment>
<organism evidence="1">
    <name type="scientific">mine drainage metagenome</name>
    <dbReference type="NCBI Taxonomy" id="410659"/>
    <lineage>
        <taxon>unclassified sequences</taxon>
        <taxon>metagenomes</taxon>
        <taxon>ecological metagenomes</taxon>
    </lineage>
</organism>
<dbReference type="AlphaFoldDB" id="E6QPE7"/>
<evidence type="ECO:0000313" key="1">
    <source>
        <dbReference type="EMBL" id="CBI09118.1"/>
    </source>
</evidence>
<reference evidence="1" key="1">
    <citation type="submission" date="2009-10" db="EMBL/GenBank/DDBJ databases">
        <title>Diversity of trophic interactions inside an arsenic-rich microbial ecosystem.</title>
        <authorList>
            <person name="Bertin P.N."/>
            <person name="Heinrich-Salmeron A."/>
            <person name="Pelletier E."/>
            <person name="Goulhen-Chollet F."/>
            <person name="Arsene-Ploetze F."/>
            <person name="Gallien S."/>
            <person name="Calteau A."/>
            <person name="Vallenet D."/>
            <person name="Casiot C."/>
            <person name="Chane-Woon-Ming B."/>
            <person name="Giloteaux L."/>
            <person name="Barakat M."/>
            <person name="Bonnefoy V."/>
            <person name="Bruneel O."/>
            <person name="Chandler M."/>
            <person name="Cleiss J."/>
            <person name="Duran R."/>
            <person name="Elbaz-Poulichet F."/>
            <person name="Fonknechten N."/>
            <person name="Lauga B."/>
            <person name="Mornico D."/>
            <person name="Ortet P."/>
            <person name="Schaeffer C."/>
            <person name="Siguier P."/>
            <person name="Alexander Thil Smith A."/>
            <person name="Van Dorsselaer A."/>
            <person name="Weissenbach J."/>
            <person name="Medigue C."/>
            <person name="Le Paslier D."/>
        </authorList>
    </citation>
    <scope>NUCLEOTIDE SEQUENCE</scope>
</reference>
<accession>E6QPE7</accession>
<proteinExistence type="predicted"/>
<name>E6QPE7_9ZZZZ</name>
<sequence length="77" mass="8382">MVLVRPFVARKLKCLAHIGGDEPWLTLLVQDGTHGVGVKLEDGEAGHLGLSRWVAMSGYARTPQRVMARRSIGDGDQ</sequence>
<gene>
    <name evidence="1" type="ORF">CARN6_2672</name>
</gene>